<evidence type="ECO:0000256" key="4">
    <source>
        <dbReference type="ARBA" id="ARBA00022806"/>
    </source>
</evidence>
<evidence type="ECO:0000256" key="1">
    <source>
        <dbReference type="ARBA" id="ARBA00012552"/>
    </source>
</evidence>
<feature type="region of interest" description="Disordered" evidence="7">
    <location>
        <begin position="339"/>
        <end position="358"/>
    </location>
</feature>
<evidence type="ECO:0000256" key="3">
    <source>
        <dbReference type="ARBA" id="ARBA00022801"/>
    </source>
</evidence>
<dbReference type="SUPFAM" id="SSF52540">
    <property type="entry name" value="P-loop containing nucleoside triphosphate hydrolases"/>
    <property type="match status" value="2"/>
</dbReference>
<dbReference type="GO" id="GO:0003723">
    <property type="term" value="F:RNA binding"/>
    <property type="evidence" value="ECO:0007669"/>
    <property type="project" value="TreeGrafter"/>
</dbReference>
<feature type="region of interest" description="Disordered" evidence="7">
    <location>
        <begin position="228"/>
        <end position="247"/>
    </location>
</feature>
<keyword evidence="3 11" id="KW-0378">Hydrolase</keyword>
<keyword evidence="12" id="KW-1185">Reference proteome</keyword>
<evidence type="ECO:0000259" key="10">
    <source>
        <dbReference type="PROSITE" id="PS51195"/>
    </source>
</evidence>
<proteinExistence type="predicted"/>
<organism evidence="11 12">
    <name type="scientific">Mycena alexandri</name>
    <dbReference type="NCBI Taxonomy" id="1745969"/>
    <lineage>
        <taxon>Eukaryota</taxon>
        <taxon>Fungi</taxon>
        <taxon>Dikarya</taxon>
        <taxon>Basidiomycota</taxon>
        <taxon>Agaricomycotina</taxon>
        <taxon>Agaricomycetes</taxon>
        <taxon>Agaricomycetidae</taxon>
        <taxon>Agaricales</taxon>
        <taxon>Marasmiineae</taxon>
        <taxon>Mycenaceae</taxon>
        <taxon>Mycena</taxon>
    </lineage>
</organism>
<dbReference type="GO" id="GO:0005524">
    <property type="term" value="F:ATP binding"/>
    <property type="evidence" value="ECO:0007669"/>
    <property type="project" value="UniProtKB-KW"/>
</dbReference>
<feature type="domain" description="DEAD-box RNA helicase Q" evidence="10">
    <location>
        <begin position="54"/>
        <end position="84"/>
    </location>
</feature>
<dbReference type="PROSITE" id="PS51192">
    <property type="entry name" value="HELICASE_ATP_BIND_1"/>
    <property type="match status" value="1"/>
</dbReference>
<dbReference type="PANTHER" id="PTHR47963:SF8">
    <property type="entry name" value="ATP-DEPENDENT RNA HELICASE DEAD"/>
    <property type="match status" value="1"/>
</dbReference>
<evidence type="ECO:0000256" key="6">
    <source>
        <dbReference type="PROSITE-ProRule" id="PRU00552"/>
    </source>
</evidence>
<dbReference type="GO" id="GO:0003724">
    <property type="term" value="F:RNA helicase activity"/>
    <property type="evidence" value="ECO:0007669"/>
    <property type="project" value="UniProtKB-EC"/>
</dbReference>
<dbReference type="PANTHER" id="PTHR47963">
    <property type="entry name" value="DEAD-BOX ATP-DEPENDENT RNA HELICASE 47, MITOCHONDRIAL"/>
    <property type="match status" value="1"/>
</dbReference>
<dbReference type="Gene3D" id="3.40.50.300">
    <property type="entry name" value="P-loop containing nucleotide triphosphate hydrolases"/>
    <property type="match status" value="2"/>
</dbReference>
<feature type="domain" description="Helicase C-terminal" evidence="9">
    <location>
        <begin position="366"/>
        <end position="515"/>
    </location>
</feature>
<dbReference type="InterPro" id="IPR027417">
    <property type="entry name" value="P-loop_NTPase"/>
</dbReference>
<dbReference type="Proteomes" id="UP001218188">
    <property type="component" value="Unassembled WGS sequence"/>
</dbReference>
<keyword evidence="5" id="KW-0067">ATP-binding</keyword>
<name>A0AAD6T319_9AGAR</name>
<reference evidence="11" key="1">
    <citation type="submission" date="2023-03" db="EMBL/GenBank/DDBJ databases">
        <title>Massive genome expansion in bonnet fungi (Mycena s.s.) driven by repeated elements and novel gene families across ecological guilds.</title>
        <authorList>
            <consortium name="Lawrence Berkeley National Laboratory"/>
            <person name="Harder C.B."/>
            <person name="Miyauchi S."/>
            <person name="Viragh M."/>
            <person name="Kuo A."/>
            <person name="Thoen E."/>
            <person name="Andreopoulos B."/>
            <person name="Lu D."/>
            <person name="Skrede I."/>
            <person name="Drula E."/>
            <person name="Henrissat B."/>
            <person name="Morin E."/>
            <person name="Kohler A."/>
            <person name="Barry K."/>
            <person name="LaButti K."/>
            <person name="Morin E."/>
            <person name="Salamov A."/>
            <person name="Lipzen A."/>
            <person name="Mereny Z."/>
            <person name="Hegedus B."/>
            <person name="Baldrian P."/>
            <person name="Stursova M."/>
            <person name="Weitz H."/>
            <person name="Taylor A."/>
            <person name="Grigoriev I.V."/>
            <person name="Nagy L.G."/>
            <person name="Martin F."/>
            <person name="Kauserud H."/>
        </authorList>
    </citation>
    <scope>NUCLEOTIDE SEQUENCE</scope>
    <source>
        <strain evidence="11">CBHHK200</strain>
    </source>
</reference>
<dbReference type="InterPro" id="IPR014014">
    <property type="entry name" value="RNA_helicase_DEAD_Q_motif"/>
</dbReference>
<dbReference type="AlphaFoldDB" id="A0AAD6T319"/>
<keyword evidence="4" id="KW-0347">Helicase</keyword>
<evidence type="ECO:0000256" key="2">
    <source>
        <dbReference type="ARBA" id="ARBA00022741"/>
    </source>
</evidence>
<gene>
    <name evidence="11" type="ORF">C8F04DRAFT_1090220</name>
</gene>
<dbReference type="InterPro" id="IPR050547">
    <property type="entry name" value="DEAD_box_RNA_helicases"/>
</dbReference>
<dbReference type="Pfam" id="PF00271">
    <property type="entry name" value="Helicase_C"/>
    <property type="match status" value="1"/>
</dbReference>
<feature type="short sequence motif" description="Q motif" evidence="6">
    <location>
        <begin position="54"/>
        <end position="84"/>
    </location>
</feature>
<dbReference type="PROSITE" id="PS51194">
    <property type="entry name" value="HELICASE_CTER"/>
    <property type="match status" value="1"/>
</dbReference>
<dbReference type="InterPro" id="IPR011545">
    <property type="entry name" value="DEAD/DEAH_box_helicase_dom"/>
</dbReference>
<evidence type="ECO:0000259" key="8">
    <source>
        <dbReference type="PROSITE" id="PS51192"/>
    </source>
</evidence>
<sequence length="515" mass="56900">MGSLPKCWRFRCPSLYRQFSSTKTTFSHSFEARHASEENLKNAERPKIPLPQPKSFEDLGLHPPIVSALRTAFPSIKVPTKTQQLLIPAVVDGRDIFLQDSTGSGKSFGLVLALLNRARIKQNAITSIFIVPHRDLADQFHHWVERLFAPAASAPASSISSIAQVLTRDSRELCLPSLRKNPPHLLFATPQALMDAWREQPDILRLDTLSAIVVDEADYLISTVDASRRARNSPRQNKKKKQHPGETREFLNVVYGNNAQSEDDDDEYTGPRDRSPQLILSSATLPEHLVGYVSDESGWVGRDDWVRISGTTSSRHRRSSVVSHSVLVVSEDLVRNITGARQSPENDFRPADEGTDDPNMLQTPSPFNPLALETIAIILAAEVPSIALLVIPSALPVYRAILELRDVGVHAHGLDWLKAQFPDGRHGGPTLIVSTLANTRGLDVCELSHVFVLGIPDGGTSTYVHVAGRVGRLESPAKRRRGKVVLLVGPREEEAARELLQTIKEEPVLQEILDG</sequence>
<dbReference type="GO" id="GO:0016787">
    <property type="term" value="F:hydrolase activity"/>
    <property type="evidence" value="ECO:0007669"/>
    <property type="project" value="UniProtKB-KW"/>
</dbReference>
<dbReference type="InterPro" id="IPR014001">
    <property type="entry name" value="Helicase_ATP-bd"/>
</dbReference>
<evidence type="ECO:0000256" key="5">
    <source>
        <dbReference type="ARBA" id="ARBA00022840"/>
    </source>
</evidence>
<evidence type="ECO:0000256" key="7">
    <source>
        <dbReference type="SAM" id="MobiDB-lite"/>
    </source>
</evidence>
<feature type="compositionally biased region" description="Basic residues" evidence="7">
    <location>
        <begin position="229"/>
        <end position="242"/>
    </location>
</feature>
<evidence type="ECO:0000313" key="11">
    <source>
        <dbReference type="EMBL" id="KAJ7038312.1"/>
    </source>
</evidence>
<dbReference type="PROSITE" id="PS51195">
    <property type="entry name" value="Q_MOTIF"/>
    <property type="match status" value="1"/>
</dbReference>
<dbReference type="Pfam" id="PF00270">
    <property type="entry name" value="DEAD"/>
    <property type="match status" value="1"/>
</dbReference>
<dbReference type="EMBL" id="JARJCM010000033">
    <property type="protein sequence ID" value="KAJ7038312.1"/>
    <property type="molecule type" value="Genomic_DNA"/>
</dbReference>
<feature type="domain" description="Helicase ATP-binding" evidence="8">
    <location>
        <begin position="87"/>
        <end position="287"/>
    </location>
</feature>
<dbReference type="EC" id="3.6.4.13" evidence="1"/>
<keyword evidence="2" id="KW-0547">Nucleotide-binding</keyword>
<dbReference type="InterPro" id="IPR001650">
    <property type="entry name" value="Helicase_C-like"/>
</dbReference>
<protein>
    <recommendedName>
        <fullName evidence="1">RNA helicase</fullName>
        <ecNumber evidence="1">3.6.4.13</ecNumber>
    </recommendedName>
</protein>
<accession>A0AAD6T319</accession>
<evidence type="ECO:0000313" key="12">
    <source>
        <dbReference type="Proteomes" id="UP001218188"/>
    </source>
</evidence>
<evidence type="ECO:0000259" key="9">
    <source>
        <dbReference type="PROSITE" id="PS51194"/>
    </source>
</evidence>
<comment type="caution">
    <text evidence="11">The sequence shown here is derived from an EMBL/GenBank/DDBJ whole genome shotgun (WGS) entry which is preliminary data.</text>
</comment>
<dbReference type="SMART" id="SM00487">
    <property type="entry name" value="DEXDc"/>
    <property type="match status" value="1"/>
</dbReference>